<dbReference type="PANTHER" id="PTHR46282">
    <property type="entry name" value="LEUCINE-RICH MELANOCYTE DIFFERENTIATION-ASSOCIATED PROTEIN"/>
    <property type="match status" value="1"/>
</dbReference>
<dbReference type="Proteomes" id="UP001519460">
    <property type="component" value="Unassembled WGS sequence"/>
</dbReference>
<dbReference type="InterPro" id="IPR032675">
    <property type="entry name" value="LRR_dom_sf"/>
</dbReference>
<comment type="caution">
    <text evidence="4">The sequence shown here is derived from an EMBL/GenBank/DDBJ whole genome shotgun (WGS) entry which is preliminary data.</text>
</comment>
<proteinExistence type="predicted"/>
<accession>A0ABD0M8I7</accession>
<name>A0ABD0M8I7_9CAEN</name>
<protein>
    <recommendedName>
        <fullName evidence="6">Leucine-rich melanocyte differentiation-associated protein</fullName>
    </recommendedName>
</protein>
<sequence length="252" mass="28953">MEDPSNSGECPDQCPENEEDNGLDRPVFADGQLSYLGNDVEEIPTDLITEYADRTVHLDLSFNRLRNVSGLDRFTKLRDLILDNNELGDDVVFPQIRTLSTLFLNKNRITDLDPLIRQLRACFPNLTYLSLLGNTACPNQLSSVEKDDDDYQRYRYYVLYHLPQLKFLDSSAVQVSELREAKQRGQFMQVVRPSMDPQQEEVAENKSQYSPLPQGNRAADQEAAPLGFFGKTKYVYYGRHSEGNRFIRNKDL</sequence>
<dbReference type="AlphaFoldDB" id="A0ABD0M8I7"/>
<keyword evidence="1" id="KW-0433">Leucine-rich repeat</keyword>
<dbReference type="FunFam" id="3.80.10.10:FF:000695">
    <property type="entry name" value="leucine-rich melanocyte differentiation-associated protein"/>
    <property type="match status" value="1"/>
</dbReference>
<keyword evidence="5" id="KW-1185">Reference proteome</keyword>
<dbReference type="PANTHER" id="PTHR46282:SF2">
    <property type="entry name" value="LEUCINE-RICH MELANOCYTE DIFFERENTIATION-ASSOCIATED PROTEIN"/>
    <property type="match status" value="1"/>
</dbReference>
<evidence type="ECO:0000256" key="1">
    <source>
        <dbReference type="ARBA" id="ARBA00022614"/>
    </source>
</evidence>
<dbReference type="SUPFAM" id="SSF52058">
    <property type="entry name" value="L domain-like"/>
    <property type="match status" value="1"/>
</dbReference>
<dbReference type="Pfam" id="PF12799">
    <property type="entry name" value="LRR_4"/>
    <property type="match status" value="1"/>
</dbReference>
<feature type="region of interest" description="Disordered" evidence="3">
    <location>
        <begin position="195"/>
        <end position="218"/>
    </location>
</feature>
<feature type="region of interest" description="Disordered" evidence="3">
    <location>
        <begin position="1"/>
        <end position="25"/>
    </location>
</feature>
<dbReference type="InterPro" id="IPR043313">
    <property type="entry name" value="LRMDA"/>
</dbReference>
<gene>
    <name evidence="4" type="ORF">BaRGS_00001002</name>
</gene>
<dbReference type="InterPro" id="IPR025875">
    <property type="entry name" value="Leu-rich_rpt_4"/>
</dbReference>
<keyword evidence="2" id="KW-0677">Repeat</keyword>
<dbReference type="Gene3D" id="3.80.10.10">
    <property type="entry name" value="Ribonuclease Inhibitor"/>
    <property type="match status" value="1"/>
</dbReference>
<evidence type="ECO:0000256" key="3">
    <source>
        <dbReference type="SAM" id="MobiDB-lite"/>
    </source>
</evidence>
<organism evidence="4 5">
    <name type="scientific">Batillaria attramentaria</name>
    <dbReference type="NCBI Taxonomy" id="370345"/>
    <lineage>
        <taxon>Eukaryota</taxon>
        <taxon>Metazoa</taxon>
        <taxon>Spiralia</taxon>
        <taxon>Lophotrochozoa</taxon>
        <taxon>Mollusca</taxon>
        <taxon>Gastropoda</taxon>
        <taxon>Caenogastropoda</taxon>
        <taxon>Sorbeoconcha</taxon>
        <taxon>Cerithioidea</taxon>
        <taxon>Batillariidae</taxon>
        <taxon>Batillaria</taxon>
    </lineage>
</organism>
<evidence type="ECO:0000313" key="5">
    <source>
        <dbReference type="Proteomes" id="UP001519460"/>
    </source>
</evidence>
<dbReference type="EMBL" id="JACVVK020000003">
    <property type="protein sequence ID" value="KAK7508037.1"/>
    <property type="molecule type" value="Genomic_DNA"/>
</dbReference>
<evidence type="ECO:0000256" key="2">
    <source>
        <dbReference type="ARBA" id="ARBA00022737"/>
    </source>
</evidence>
<evidence type="ECO:0000313" key="4">
    <source>
        <dbReference type="EMBL" id="KAK7508037.1"/>
    </source>
</evidence>
<reference evidence="4 5" key="1">
    <citation type="journal article" date="2023" name="Sci. Data">
        <title>Genome assembly of the Korean intertidal mud-creeper Batillaria attramentaria.</title>
        <authorList>
            <person name="Patra A.K."/>
            <person name="Ho P.T."/>
            <person name="Jun S."/>
            <person name="Lee S.J."/>
            <person name="Kim Y."/>
            <person name="Won Y.J."/>
        </authorList>
    </citation>
    <scope>NUCLEOTIDE SEQUENCE [LARGE SCALE GENOMIC DNA]</scope>
    <source>
        <strain evidence="4">Wonlab-2016</strain>
    </source>
</reference>
<dbReference type="InterPro" id="IPR001611">
    <property type="entry name" value="Leu-rich_rpt"/>
</dbReference>
<evidence type="ECO:0008006" key="6">
    <source>
        <dbReference type="Google" id="ProtNLM"/>
    </source>
</evidence>
<dbReference type="PROSITE" id="PS51450">
    <property type="entry name" value="LRR"/>
    <property type="match status" value="1"/>
</dbReference>